<keyword evidence="7 11" id="KW-0408">Iron</keyword>
<feature type="active site" description="Nucleophile" evidence="7 9">
    <location>
        <position position="12"/>
    </location>
</feature>
<dbReference type="InterPro" id="IPR029055">
    <property type="entry name" value="Ntn_hydrolases_N"/>
</dbReference>
<evidence type="ECO:0000256" key="2">
    <source>
        <dbReference type="ARBA" id="ARBA00010138"/>
    </source>
</evidence>
<dbReference type="Proteomes" id="UP000824123">
    <property type="component" value="Unassembled WGS sequence"/>
</dbReference>
<dbReference type="SUPFAM" id="SSF56235">
    <property type="entry name" value="N-terminal nucleophile aminohydrolases (Ntn hydrolases)"/>
    <property type="match status" value="1"/>
</dbReference>
<evidence type="ECO:0000256" key="4">
    <source>
        <dbReference type="ARBA" id="ARBA00022679"/>
    </source>
</evidence>
<dbReference type="GO" id="GO:0051539">
    <property type="term" value="F:4 iron, 4 sulfur cluster binding"/>
    <property type="evidence" value="ECO:0007669"/>
    <property type="project" value="UniProtKB-KW"/>
</dbReference>
<evidence type="ECO:0000256" key="11">
    <source>
        <dbReference type="PIRSR" id="PIRSR000485-3"/>
    </source>
</evidence>
<dbReference type="PIRSF" id="PIRSF000485">
    <property type="entry name" value="Amd_phspho_trans"/>
    <property type="match status" value="1"/>
</dbReference>
<organism evidence="13 14">
    <name type="scientific">Candidatus Fimadaptatus faecigallinarum</name>
    <dbReference type="NCBI Taxonomy" id="2840814"/>
    <lineage>
        <taxon>Bacteria</taxon>
        <taxon>Bacillati</taxon>
        <taxon>Bacillota</taxon>
        <taxon>Clostridia</taxon>
        <taxon>Eubacteriales</taxon>
        <taxon>Candidatus Fimadaptatus</taxon>
    </lineage>
</organism>
<feature type="binding site" evidence="7 10">
    <location>
        <position position="359"/>
    </location>
    <ligand>
        <name>Mg(2+)</name>
        <dbReference type="ChEBI" id="CHEBI:18420"/>
    </ligand>
</feature>
<feature type="binding site" evidence="7 11">
    <location>
        <position position="448"/>
    </location>
    <ligand>
        <name>[4Fe-4S] cluster</name>
        <dbReference type="ChEBI" id="CHEBI:49883"/>
    </ligand>
</feature>
<name>A0A9D1LTB3_9FIRM</name>
<comment type="function">
    <text evidence="7">Catalyzes the formation of phosphoribosylamine from phosphoribosylpyrophosphate (PRPP) and glutamine.</text>
</comment>
<evidence type="ECO:0000256" key="9">
    <source>
        <dbReference type="PIRSR" id="PIRSR000485-1"/>
    </source>
</evidence>
<evidence type="ECO:0000256" key="7">
    <source>
        <dbReference type="HAMAP-Rule" id="MF_01931"/>
    </source>
</evidence>
<feature type="binding site" evidence="7 11">
    <location>
        <position position="250"/>
    </location>
    <ligand>
        <name>[4Fe-4S] cluster</name>
        <dbReference type="ChEBI" id="CHEBI:49883"/>
    </ligand>
</feature>
<dbReference type="EMBL" id="DVNK01000063">
    <property type="protein sequence ID" value="HIU47703.1"/>
    <property type="molecule type" value="Genomic_DNA"/>
</dbReference>
<gene>
    <name evidence="7 13" type="primary">purF</name>
    <name evidence="13" type="ORF">IAC59_10685</name>
</gene>
<dbReference type="CDD" id="cd00715">
    <property type="entry name" value="GPATase_N"/>
    <property type="match status" value="1"/>
</dbReference>
<comment type="cofactor">
    <cofactor evidence="7 10">
        <name>Mg(2+)</name>
        <dbReference type="ChEBI" id="CHEBI:18420"/>
    </cofactor>
    <text evidence="7 10">Binds 1 Mg(2+) ion per subunit.</text>
</comment>
<dbReference type="GO" id="GO:0009113">
    <property type="term" value="P:purine nucleobase biosynthetic process"/>
    <property type="evidence" value="ECO:0007669"/>
    <property type="project" value="UniProtKB-UniRule"/>
</dbReference>
<dbReference type="GO" id="GO:0006189">
    <property type="term" value="P:'de novo' IMP biosynthetic process"/>
    <property type="evidence" value="ECO:0007669"/>
    <property type="project" value="UniProtKB-UniRule"/>
</dbReference>
<feature type="binding site" evidence="7 10">
    <location>
        <position position="297"/>
    </location>
    <ligand>
        <name>Mg(2+)</name>
        <dbReference type="ChEBI" id="CHEBI:18420"/>
    </ligand>
</feature>
<evidence type="ECO:0000256" key="5">
    <source>
        <dbReference type="ARBA" id="ARBA00022755"/>
    </source>
</evidence>
<evidence type="ECO:0000256" key="3">
    <source>
        <dbReference type="ARBA" id="ARBA00022676"/>
    </source>
</evidence>
<dbReference type="Gene3D" id="3.60.20.10">
    <property type="entry name" value="Glutamine Phosphoribosylpyrophosphate, subunit 1, domain 1"/>
    <property type="match status" value="1"/>
</dbReference>
<dbReference type="InterPro" id="IPR017932">
    <property type="entry name" value="GATase_2_dom"/>
</dbReference>
<dbReference type="InterPro" id="IPR005854">
    <property type="entry name" value="PurF"/>
</dbReference>
<dbReference type="GO" id="GO:0000287">
    <property type="term" value="F:magnesium ion binding"/>
    <property type="evidence" value="ECO:0007669"/>
    <property type="project" value="UniProtKB-UniRule"/>
</dbReference>
<dbReference type="Gene3D" id="3.40.50.2020">
    <property type="match status" value="1"/>
</dbReference>
<dbReference type="InterPro" id="IPR000836">
    <property type="entry name" value="PRTase_dom"/>
</dbReference>
<accession>A0A9D1LTB3</accession>
<keyword evidence="7 10" id="KW-0460">Magnesium</keyword>
<dbReference type="SUPFAM" id="SSF53271">
    <property type="entry name" value="PRTase-like"/>
    <property type="match status" value="1"/>
</dbReference>
<feature type="binding site" evidence="7 11">
    <location>
        <position position="445"/>
    </location>
    <ligand>
        <name>[4Fe-4S] cluster</name>
        <dbReference type="ChEBI" id="CHEBI:49883"/>
    </ligand>
</feature>
<feature type="binding site" evidence="7 10">
    <location>
        <position position="360"/>
    </location>
    <ligand>
        <name>Mg(2+)</name>
        <dbReference type="ChEBI" id="CHEBI:18420"/>
    </ligand>
</feature>
<comment type="catalytic activity">
    <reaction evidence="7 8">
        <text>5-phospho-beta-D-ribosylamine + L-glutamate + diphosphate = 5-phospho-alpha-D-ribose 1-diphosphate + L-glutamine + H2O</text>
        <dbReference type="Rhea" id="RHEA:14905"/>
        <dbReference type="ChEBI" id="CHEBI:15377"/>
        <dbReference type="ChEBI" id="CHEBI:29985"/>
        <dbReference type="ChEBI" id="CHEBI:33019"/>
        <dbReference type="ChEBI" id="CHEBI:58017"/>
        <dbReference type="ChEBI" id="CHEBI:58359"/>
        <dbReference type="ChEBI" id="CHEBI:58681"/>
        <dbReference type="EC" id="2.4.2.14"/>
    </reaction>
</comment>
<dbReference type="EC" id="2.4.2.14" evidence="7"/>
<evidence type="ECO:0000256" key="1">
    <source>
        <dbReference type="ARBA" id="ARBA00005209"/>
    </source>
</evidence>
<proteinExistence type="inferred from homology"/>
<comment type="similarity">
    <text evidence="2 7 8">In the C-terminal section; belongs to the purine/pyrimidine phosphoribosyltransferase family.</text>
</comment>
<evidence type="ECO:0000256" key="10">
    <source>
        <dbReference type="PIRSR" id="PIRSR000485-2"/>
    </source>
</evidence>
<dbReference type="AlphaFoldDB" id="A0A9D1LTB3"/>
<reference evidence="13" key="1">
    <citation type="submission" date="2020-10" db="EMBL/GenBank/DDBJ databases">
        <authorList>
            <person name="Gilroy R."/>
        </authorList>
    </citation>
    <scope>NUCLEOTIDE SEQUENCE</scope>
    <source>
        <strain evidence="13">ChiSxjej2B14-8506</strain>
    </source>
</reference>
<feature type="domain" description="Glutamine amidotransferase type-2" evidence="12">
    <location>
        <begin position="12"/>
        <end position="234"/>
    </location>
</feature>
<keyword evidence="7" id="KW-0004">4Fe-4S</keyword>
<keyword evidence="7 11" id="KW-0411">Iron-sulfur</keyword>
<evidence type="ECO:0000313" key="13">
    <source>
        <dbReference type="EMBL" id="HIU47703.1"/>
    </source>
</evidence>
<evidence type="ECO:0000313" key="14">
    <source>
        <dbReference type="Proteomes" id="UP000824123"/>
    </source>
</evidence>
<dbReference type="InterPro" id="IPR035584">
    <property type="entry name" value="PurF_N"/>
</dbReference>
<comment type="pathway">
    <text evidence="1 7 8">Purine metabolism; IMP biosynthesis via de novo pathway; N(1)-(5-phospho-D-ribosyl)glycinamide from 5-phospho-alpha-D-ribose 1-diphosphate: step 1/2.</text>
</comment>
<feature type="binding site" evidence="7 11">
    <location>
        <position position="396"/>
    </location>
    <ligand>
        <name>[4Fe-4S] cluster</name>
        <dbReference type="ChEBI" id="CHEBI:49883"/>
    </ligand>
</feature>
<keyword evidence="6 7" id="KW-0315">Glutamine amidotransferase</keyword>
<keyword evidence="5 7" id="KW-0658">Purine biosynthesis</keyword>
<dbReference type="GO" id="GO:0004044">
    <property type="term" value="F:amidophosphoribosyltransferase activity"/>
    <property type="evidence" value="ECO:0007669"/>
    <property type="project" value="UniProtKB-UniRule"/>
</dbReference>
<evidence type="ECO:0000256" key="8">
    <source>
        <dbReference type="PIRNR" id="PIRNR000485"/>
    </source>
</evidence>
<keyword evidence="4 7" id="KW-0808">Transferase</keyword>
<comment type="cofactor">
    <cofactor evidence="7 11">
        <name>[4Fe-4S] cluster</name>
        <dbReference type="ChEBI" id="CHEBI:49883"/>
    </cofactor>
    <text evidence="7 11">Binds 1 [4Fe-4S] cluster per subunit.</text>
</comment>
<dbReference type="CDD" id="cd06223">
    <property type="entry name" value="PRTases_typeI"/>
    <property type="match status" value="1"/>
</dbReference>
<keyword evidence="7 10" id="KW-0479">Metal-binding</keyword>
<dbReference type="HAMAP" id="MF_01931">
    <property type="entry name" value="PurF"/>
    <property type="match status" value="1"/>
</dbReference>
<comment type="caution">
    <text evidence="13">The sequence shown here is derived from an EMBL/GenBank/DDBJ whole genome shotgun (WGS) entry which is preliminary data.</text>
</comment>
<sequence>MSEGFDRIHEECGVFGVYDVEGHNVAPMVYYGLFALQHRGQESCGIAVSDRGVVSYHKDMGLVGDVFAKEELHRLTGDIAIGHVRYSTTGSSVRSNAQPLVTHYVKGWMAVAHNGNLINNGQIRREMQAKGLIFHTSVDSEVISYLIAQARVHTSSIEEAMQEVMPQLQGAYSMVIMSPRKLVAVRDPFGFRPLCIGRIGSAYIVASESCALESVGAEFVRDVRPGEILLIDKNGMRTVACNPAKKAARCIFEYIYFARPDSVVDGVSICGAREQAGRLLARQHPVDADIVCGVPDSGLDAALGYAMESGIPYSTAFVKSKYIGRTFIAPEQSMREKAVHLKLNVNKFHVAGKRVILIDDSIVRGTTSAQIVKLLRDAGATEVHMRVSAPPFLYPCYFGTDVPDSQQLVAYNSTVEEVARKIGVDSLGYLSIESLRDMIGADDYCDSCFTGKYVIPIPDPEPEDKSMRPIE</sequence>
<dbReference type="NCBIfam" id="TIGR01134">
    <property type="entry name" value="purF"/>
    <property type="match status" value="1"/>
</dbReference>
<dbReference type="InterPro" id="IPR029057">
    <property type="entry name" value="PRTase-like"/>
</dbReference>
<evidence type="ECO:0000259" key="12">
    <source>
        <dbReference type="PROSITE" id="PS51278"/>
    </source>
</evidence>
<dbReference type="PROSITE" id="PS51278">
    <property type="entry name" value="GATASE_TYPE_2"/>
    <property type="match status" value="1"/>
</dbReference>
<keyword evidence="3 7" id="KW-0328">Glycosyltransferase</keyword>
<protein>
    <recommendedName>
        <fullName evidence="7">Amidophosphoribosyltransferase</fullName>
        <shortName evidence="7">ATase</shortName>
        <ecNumber evidence="7">2.4.2.14</ecNumber>
    </recommendedName>
    <alternativeName>
        <fullName evidence="7">Glutamine phosphoribosylpyrophosphate amidotransferase</fullName>
        <shortName evidence="7">GPATase</shortName>
    </alternativeName>
</protein>
<dbReference type="Pfam" id="PF13522">
    <property type="entry name" value="GATase_6"/>
    <property type="match status" value="1"/>
</dbReference>
<reference evidence="13" key="2">
    <citation type="journal article" date="2021" name="PeerJ">
        <title>Extensive microbial diversity within the chicken gut microbiome revealed by metagenomics and culture.</title>
        <authorList>
            <person name="Gilroy R."/>
            <person name="Ravi A."/>
            <person name="Getino M."/>
            <person name="Pursley I."/>
            <person name="Horton D.L."/>
            <person name="Alikhan N.F."/>
            <person name="Baker D."/>
            <person name="Gharbi K."/>
            <person name="Hall N."/>
            <person name="Watson M."/>
            <person name="Adriaenssens E.M."/>
            <person name="Foster-Nyarko E."/>
            <person name="Jarju S."/>
            <person name="Secka A."/>
            <person name="Antonio M."/>
            <person name="Oren A."/>
            <person name="Chaudhuri R.R."/>
            <person name="La Ragione R."/>
            <person name="Hildebrand F."/>
            <person name="Pallen M.J."/>
        </authorList>
    </citation>
    <scope>NUCLEOTIDE SEQUENCE</scope>
    <source>
        <strain evidence="13">ChiSxjej2B14-8506</strain>
    </source>
</reference>
<dbReference type="PANTHER" id="PTHR11907">
    <property type="entry name" value="AMIDOPHOSPHORIBOSYLTRANSFERASE"/>
    <property type="match status" value="1"/>
</dbReference>
<evidence type="ECO:0000256" key="6">
    <source>
        <dbReference type="ARBA" id="ARBA00022962"/>
    </source>
</evidence>